<dbReference type="Gene3D" id="3.90.1200.10">
    <property type="match status" value="1"/>
</dbReference>
<evidence type="ECO:0000259" key="1">
    <source>
        <dbReference type="Pfam" id="PF01636"/>
    </source>
</evidence>
<sequence length="491" mass="57684">MNPRLPFDDATWEKSDQIEDSWLDFLFDGDIYNEIGIFLAEHHCPRQWADFKFFKSGGFNATFLMTFTDTDTSGALLRLPLPGVHMFPEEKVRNEASIMQFISERASQTMPIPVPMVSRWGERNESPSNLGPFIIMSYIDHERSMSDLLETPGRQSNQRPELNPDISTTELKALYRELANIVFALSTLSASRIGSLKQTGKSAWEVAYRPLSISMNEIVRLGTLPRSELPTAMYDRASLYFEALAELHISHLKHQRNDAIDSADDCRRKFVARFLFRKLVRYRELREKWVSHEHGPFPVWCDDFRPQNVMVDKAGKVVGVVDWEFTYTAPVEFTHAPPWWLLLEKPEYWTKGLDDWCALYERRLQVFLQAMMDCEEDAYLTRNERPKESQRLSSRMRHSWESGDFWIMYAARNNFAFDAIYWNKIDRRFFGSDISDDNICDVWKKRLQLLEPEEKEIMDKYVDLKLQENETRVLSWDPDQYTLEYMAKMAA</sequence>
<dbReference type="AlphaFoldDB" id="A0A1V6N7A6"/>
<comment type="caution">
    <text evidence="2">The sequence shown here is derived from an EMBL/GenBank/DDBJ whole genome shotgun (WGS) entry which is preliminary data.</text>
</comment>
<dbReference type="InterPro" id="IPR011009">
    <property type="entry name" value="Kinase-like_dom_sf"/>
</dbReference>
<reference evidence="3" key="1">
    <citation type="journal article" date="2017" name="Nat. Microbiol.">
        <title>Global analysis of biosynthetic gene clusters reveals vast potential of secondary metabolite production in Penicillium species.</title>
        <authorList>
            <person name="Nielsen J.C."/>
            <person name="Grijseels S."/>
            <person name="Prigent S."/>
            <person name="Ji B."/>
            <person name="Dainat J."/>
            <person name="Nielsen K.F."/>
            <person name="Frisvad J.C."/>
            <person name="Workman M."/>
            <person name="Nielsen J."/>
        </authorList>
    </citation>
    <scope>NUCLEOTIDE SEQUENCE [LARGE SCALE GENOMIC DNA]</scope>
    <source>
        <strain evidence="3">IBT 4502</strain>
    </source>
</reference>
<gene>
    <name evidence="2" type="ORF">PENPOL_c022G09917</name>
</gene>
<keyword evidence="3" id="KW-1185">Reference proteome</keyword>
<organism evidence="2 3">
    <name type="scientific">Penicillium polonicum</name>
    <dbReference type="NCBI Taxonomy" id="60169"/>
    <lineage>
        <taxon>Eukaryota</taxon>
        <taxon>Fungi</taxon>
        <taxon>Dikarya</taxon>
        <taxon>Ascomycota</taxon>
        <taxon>Pezizomycotina</taxon>
        <taxon>Eurotiomycetes</taxon>
        <taxon>Eurotiomycetidae</taxon>
        <taxon>Eurotiales</taxon>
        <taxon>Aspergillaceae</taxon>
        <taxon>Penicillium</taxon>
    </lineage>
</organism>
<dbReference type="InterPro" id="IPR051678">
    <property type="entry name" value="AGP_Transferase"/>
</dbReference>
<dbReference type="Gene3D" id="3.30.200.20">
    <property type="entry name" value="Phosphorylase Kinase, domain 1"/>
    <property type="match status" value="1"/>
</dbReference>
<dbReference type="InterPro" id="IPR002575">
    <property type="entry name" value="Aminoglycoside_PTrfase"/>
</dbReference>
<dbReference type="PANTHER" id="PTHR21310">
    <property type="entry name" value="AMINOGLYCOSIDE PHOSPHOTRANSFERASE-RELATED-RELATED"/>
    <property type="match status" value="1"/>
</dbReference>
<dbReference type="Pfam" id="PF01636">
    <property type="entry name" value="APH"/>
    <property type="match status" value="1"/>
</dbReference>
<evidence type="ECO:0000313" key="2">
    <source>
        <dbReference type="EMBL" id="OQD60559.1"/>
    </source>
</evidence>
<dbReference type="OrthoDB" id="5412996at2759"/>
<protein>
    <recommendedName>
        <fullName evidence="1">Aminoglycoside phosphotransferase domain-containing protein</fullName>
    </recommendedName>
</protein>
<evidence type="ECO:0000313" key="3">
    <source>
        <dbReference type="Proteomes" id="UP000191408"/>
    </source>
</evidence>
<dbReference type="PANTHER" id="PTHR21310:SF37">
    <property type="entry name" value="AMINOGLYCOSIDE PHOSPHOTRANSFERASE DOMAIN-CONTAINING PROTEIN"/>
    <property type="match status" value="1"/>
</dbReference>
<dbReference type="EMBL" id="MDYM01000022">
    <property type="protein sequence ID" value="OQD60559.1"/>
    <property type="molecule type" value="Genomic_DNA"/>
</dbReference>
<proteinExistence type="predicted"/>
<dbReference type="STRING" id="60169.A0A1V6N7A6"/>
<dbReference type="Proteomes" id="UP000191408">
    <property type="component" value="Unassembled WGS sequence"/>
</dbReference>
<accession>A0A1V6N7A6</accession>
<name>A0A1V6N7A6_PENPO</name>
<feature type="domain" description="Aminoglycoside phosphotransferase" evidence="1">
    <location>
        <begin position="53"/>
        <end position="331"/>
    </location>
</feature>
<dbReference type="SUPFAM" id="SSF56112">
    <property type="entry name" value="Protein kinase-like (PK-like)"/>
    <property type="match status" value="1"/>
</dbReference>